<proteinExistence type="predicted"/>
<reference evidence="1" key="1">
    <citation type="journal article" date="2020" name="Stud. Mycol.">
        <title>101 Dothideomycetes genomes: a test case for predicting lifestyles and emergence of pathogens.</title>
        <authorList>
            <person name="Haridas S."/>
            <person name="Albert R."/>
            <person name="Binder M."/>
            <person name="Bloem J."/>
            <person name="Labutti K."/>
            <person name="Salamov A."/>
            <person name="Andreopoulos B."/>
            <person name="Baker S."/>
            <person name="Barry K."/>
            <person name="Bills G."/>
            <person name="Bluhm B."/>
            <person name="Cannon C."/>
            <person name="Castanera R."/>
            <person name="Culley D."/>
            <person name="Daum C."/>
            <person name="Ezra D."/>
            <person name="Gonzalez J."/>
            <person name="Henrissat B."/>
            <person name="Kuo A."/>
            <person name="Liang C."/>
            <person name="Lipzen A."/>
            <person name="Lutzoni F."/>
            <person name="Magnuson J."/>
            <person name="Mondo S."/>
            <person name="Nolan M."/>
            <person name="Ohm R."/>
            <person name="Pangilinan J."/>
            <person name="Park H.-J."/>
            <person name="Ramirez L."/>
            <person name="Alfaro M."/>
            <person name="Sun H."/>
            <person name="Tritt A."/>
            <person name="Yoshinaga Y."/>
            <person name="Zwiers L.-H."/>
            <person name="Turgeon B."/>
            <person name="Goodwin S."/>
            <person name="Spatafora J."/>
            <person name="Crous P."/>
            <person name="Grigoriev I."/>
        </authorList>
    </citation>
    <scope>NUCLEOTIDE SEQUENCE</scope>
    <source>
        <strain evidence="1">CBS 207.26</strain>
    </source>
</reference>
<evidence type="ECO:0000313" key="1">
    <source>
        <dbReference type="EMBL" id="KAF2190385.1"/>
    </source>
</evidence>
<organism evidence="1 2">
    <name type="scientific">Zopfia rhizophila CBS 207.26</name>
    <dbReference type="NCBI Taxonomy" id="1314779"/>
    <lineage>
        <taxon>Eukaryota</taxon>
        <taxon>Fungi</taxon>
        <taxon>Dikarya</taxon>
        <taxon>Ascomycota</taxon>
        <taxon>Pezizomycotina</taxon>
        <taxon>Dothideomycetes</taxon>
        <taxon>Dothideomycetes incertae sedis</taxon>
        <taxon>Zopfiaceae</taxon>
        <taxon>Zopfia</taxon>
    </lineage>
</organism>
<dbReference type="AlphaFoldDB" id="A0A6A6EH18"/>
<protein>
    <submittedName>
        <fullName evidence="1">Uncharacterized protein</fullName>
    </submittedName>
</protein>
<dbReference type="EMBL" id="ML994618">
    <property type="protein sequence ID" value="KAF2190385.1"/>
    <property type="molecule type" value="Genomic_DNA"/>
</dbReference>
<accession>A0A6A6EH18</accession>
<keyword evidence="2" id="KW-1185">Reference proteome</keyword>
<dbReference type="Proteomes" id="UP000800200">
    <property type="component" value="Unassembled WGS sequence"/>
</dbReference>
<evidence type="ECO:0000313" key="2">
    <source>
        <dbReference type="Proteomes" id="UP000800200"/>
    </source>
</evidence>
<sequence>MALLYSKPAYFSSHPTCTIWTKLAAPEDDNPEPMPSLEEALKALIIMQHFIEHQKDASIEDTTLLHRLEQQLDLQ</sequence>
<name>A0A6A6EH18_9PEZI</name>
<gene>
    <name evidence="1" type="ORF">K469DRAFT_721234</name>
</gene>